<evidence type="ECO:0000313" key="10">
    <source>
        <dbReference type="EMBL" id="SFD57750.1"/>
    </source>
</evidence>
<dbReference type="InterPro" id="IPR005467">
    <property type="entry name" value="His_kinase_dom"/>
</dbReference>
<dbReference type="Gene3D" id="6.10.340.10">
    <property type="match status" value="1"/>
</dbReference>
<dbReference type="CDD" id="cd06225">
    <property type="entry name" value="HAMP"/>
    <property type="match status" value="1"/>
</dbReference>
<dbReference type="GO" id="GO:0000155">
    <property type="term" value="F:phosphorelay sensor kinase activity"/>
    <property type="evidence" value="ECO:0007669"/>
    <property type="project" value="InterPro"/>
</dbReference>
<dbReference type="SUPFAM" id="SSF47384">
    <property type="entry name" value="Homodimeric domain of signal transducing histidine kinase"/>
    <property type="match status" value="1"/>
</dbReference>
<keyword evidence="4" id="KW-0597">Phosphoprotein</keyword>
<dbReference type="SUPFAM" id="SSF158472">
    <property type="entry name" value="HAMP domain-like"/>
    <property type="match status" value="1"/>
</dbReference>
<keyword evidence="6 10" id="KW-0418">Kinase</keyword>
<reference evidence="10 11" key="1">
    <citation type="submission" date="2016-10" db="EMBL/GenBank/DDBJ databases">
        <authorList>
            <person name="de Groot N.N."/>
        </authorList>
    </citation>
    <scope>NUCLEOTIDE SEQUENCE [LARGE SCALE GENOMIC DNA]</scope>
    <source>
        <strain evidence="10 11">HL3</strain>
    </source>
</reference>
<proteinExistence type="predicted"/>
<keyword evidence="7" id="KW-0812">Transmembrane</keyword>
<dbReference type="PANTHER" id="PTHR43065:SF42">
    <property type="entry name" value="TWO-COMPONENT SENSOR PPRA"/>
    <property type="match status" value="1"/>
</dbReference>
<dbReference type="InterPro" id="IPR036097">
    <property type="entry name" value="HisK_dim/P_sf"/>
</dbReference>
<keyword evidence="7" id="KW-0472">Membrane</keyword>
<dbReference type="CDD" id="cd00075">
    <property type="entry name" value="HATPase"/>
    <property type="match status" value="1"/>
</dbReference>
<dbReference type="EC" id="2.7.13.3" evidence="3"/>
<sequence length="640" mass="69519">MHLRTHIFVWVVVATVIPLTALGLGATWLGERAQREETGAAIIDALNNLTAEIDRQLEAERAMVASLAEAPGIRDFRPVLAAAREGRRHPEQPRRAAALADFLTVFQQTLPGSYTIRLLDHRGNTVLKVRDGERRPAPYAGLGPLPLAEPEVTDPTFRERLRGIQAGEVRHLLLPQSRQRRDRRVEPALLDQVTPLGGDGDSAPVGYLAVSPDGSRVERILAYKTSLPAGTLAVAEVQPGDPRRNGMILHHSGDNQRFDRLRRTPRHLEEAGLGALRTAVMQRPYGHLADRPRLHFVEYYPYPGRLVSWVVALEVEEAVFAEPFKRIRAAIGVFTGIALVLALLLIPLGSRVIARPVCHLARRLKAYADGDHSARVQPAGPTEIRELGEAFNYMADTLEAARAERDEAQQRALQSARLASIGEMAAGIGHEINNPLNNILSLTKLMSRETDRPERLARDLEAVREEALRASETVRGILNFARQVPPDFHTVEVDAWLAESTRLVAERARTAGVGIGVEVPAGLRVRGDRHLLQQALANLVDNAVAASPAGGSVEVAASGEGEDEVVVTVTDQGAGIDPEGLDRVFDPFFTTKAVGEGSGLGLSVTLGIVEHHGGQLDIRNNAAGGVTATIRLPRAESDHE</sequence>
<feature type="domain" description="HAMP" evidence="9">
    <location>
        <begin position="351"/>
        <end position="403"/>
    </location>
</feature>
<dbReference type="OrthoDB" id="1931120at2"/>
<dbReference type="PROSITE" id="PS50885">
    <property type="entry name" value="HAMP"/>
    <property type="match status" value="1"/>
</dbReference>
<evidence type="ECO:0000256" key="7">
    <source>
        <dbReference type="SAM" id="Phobius"/>
    </source>
</evidence>
<dbReference type="CDD" id="cd00082">
    <property type="entry name" value="HisKA"/>
    <property type="match status" value="1"/>
</dbReference>
<keyword evidence="5" id="KW-0808">Transferase</keyword>
<feature type="transmembrane region" description="Helical" evidence="7">
    <location>
        <begin position="6"/>
        <end position="29"/>
    </location>
</feature>
<evidence type="ECO:0000256" key="5">
    <source>
        <dbReference type="ARBA" id="ARBA00022679"/>
    </source>
</evidence>
<feature type="transmembrane region" description="Helical" evidence="7">
    <location>
        <begin position="329"/>
        <end position="349"/>
    </location>
</feature>
<keyword evidence="11" id="KW-1185">Reference proteome</keyword>
<comment type="catalytic activity">
    <reaction evidence="1">
        <text>ATP + protein L-histidine = ADP + protein N-phospho-L-histidine.</text>
        <dbReference type="EC" id="2.7.13.3"/>
    </reaction>
</comment>
<keyword evidence="7" id="KW-1133">Transmembrane helix</keyword>
<dbReference type="PROSITE" id="PS50109">
    <property type="entry name" value="HIS_KIN"/>
    <property type="match status" value="1"/>
</dbReference>
<evidence type="ECO:0000259" key="9">
    <source>
        <dbReference type="PROSITE" id="PS50885"/>
    </source>
</evidence>
<dbReference type="Pfam" id="PF00672">
    <property type="entry name" value="HAMP"/>
    <property type="match status" value="1"/>
</dbReference>
<organism evidence="10 11">
    <name type="scientific">Thiohalospira halophila DSM 15071</name>
    <dbReference type="NCBI Taxonomy" id="1123397"/>
    <lineage>
        <taxon>Bacteria</taxon>
        <taxon>Pseudomonadati</taxon>
        <taxon>Pseudomonadota</taxon>
        <taxon>Gammaproteobacteria</taxon>
        <taxon>Thiohalospirales</taxon>
        <taxon>Thiohalospiraceae</taxon>
        <taxon>Thiohalospira</taxon>
    </lineage>
</organism>
<dbReference type="Gene3D" id="3.30.565.10">
    <property type="entry name" value="Histidine kinase-like ATPase, C-terminal domain"/>
    <property type="match status" value="1"/>
</dbReference>
<comment type="subcellular location">
    <subcellularLocation>
        <location evidence="2">Membrane</location>
    </subcellularLocation>
</comment>
<dbReference type="Gene3D" id="1.10.287.130">
    <property type="match status" value="1"/>
</dbReference>
<dbReference type="RefSeq" id="WP_143613221.1">
    <property type="nucleotide sequence ID" value="NZ_FOMJ01000006.1"/>
</dbReference>
<dbReference type="InterPro" id="IPR003594">
    <property type="entry name" value="HATPase_dom"/>
</dbReference>
<name>A0A1I1TQK7_9GAMM</name>
<dbReference type="SMART" id="SM00304">
    <property type="entry name" value="HAMP"/>
    <property type="match status" value="1"/>
</dbReference>
<evidence type="ECO:0000256" key="6">
    <source>
        <dbReference type="ARBA" id="ARBA00022777"/>
    </source>
</evidence>
<dbReference type="Proteomes" id="UP000198611">
    <property type="component" value="Unassembled WGS sequence"/>
</dbReference>
<dbReference type="InterPro" id="IPR004358">
    <property type="entry name" value="Sig_transdc_His_kin-like_C"/>
</dbReference>
<gene>
    <name evidence="10" type="ORF">SAMN05660831_01889</name>
</gene>
<dbReference type="SMART" id="SM00388">
    <property type="entry name" value="HisKA"/>
    <property type="match status" value="1"/>
</dbReference>
<evidence type="ECO:0000256" key="1">
    <source>
        <dbReference type="ARBA" id="ARBA00000085"/>
    </source>
</evidence>
<dbReference type="STRING" id="1123397.SAMN05660831_01889"/>
<evidence type="ECO:0000256" key="2">
    <source>
        <dbReference type="ARBA" id="ARBA00004370"/>
    </source>
</evidence>
<protein>
    <recommendedName>
        <fullName evidence="3">histidine kinase</fullName>
        <ecNumber evidence="3">2.7.13.3</ecNumber>
    </recommendedName>
</protein>
<evidence type="ECO:0000313" key="11">
    <source>
        <dbReference type="Proteomes" id="UP000198611"/>
    </source>
</evidence>
<dbReference type="GO" id="GO:0016020">
    <property type="term" value="C:membrane"/>
    <property type="evidence" value="ECO:0007669"/>
    <property type="project" value="UniProtKB-SubCell"/>
</dbReference>
<dbReference type="PRINTS" id="PR00344">
    <property type="entry name" value="BCTRLSENSOR"/>
</dbReference>
<feature type="domain" description="Histidine kinase" evidence="8">
    <location>
        <begin position="427"/>
        <end position="636"/>
    </location>
</feature>
<dbReference type="AlphaFoldDB" id="A0A1I1TQK7"/>
<dbReference type="InterPro" id="IPR036890">
    <property type="entry name" value="HATPase_C_sf"/>
</dbReference>
<dbReference type="PANTHER" id="PTHR43065">
    <property type="entry name" value="SENSOR HISTIDINE KINASE"/>
    <property type="match status" value="1"/>
</dbReference>
<dbReference type="SMART" id="SM00387">
    <property type="entry name" value="HATPase_c"/>
    <property type="match status" value="1"/>
</dbReference>
<dbReference type="Pfam" id="PF00512">
    <property type="entry name" value="HisKA"/>
    <property type="match status" value="1"/>
</dbReference>
<dbReference type="InterPro" id="IPR003661">
    <property type="entry name" value="HisK_dim/P_dom"/>
</dbReference>
<evidence type="ECO:0000256" key="3">
    <source>
        <dbReference type="ARBA" id="ARBA00012438"/>
    </source>
</evidence>
<dbReference type="SUPFAM" id="SSF55874">
    <property type="entry name" value="ATPase domain of HSP90 chaperone/DNA topoisomerase II/histidine kinase"/>
    <property type="match status" value="1"/>
</dbReference>
<dbReference type="Pfam" id="PF02518">
    <property type="entry name" value="HATPase_c"/>
    <property type="match status" value="1"/>
</dbReference>
<dbReference type="InterPro" id="IPR003660">
    <property type="entry name" value="HAMP_dom"/>
</dbReference>
<evidence type="ECO:0000256" key="4">
    <source>
        <dbReference type="ARBA" id="ARBA00022553"/>
    </source>
</evidence>
<evidence type="ECO:0000259" key="8">
    <source>
        <dbReference type="PROSITE" id="PS50109"/>
    </source>
</evidence>
<accession>A0A1I1TQK7</accession>
<dbReference type="EMBL" id="FOMJ01000006">
    <property type="protein sequence ID" value="SFD57750.1"/>
    <property type="molecule type" value="Genomic_DNA"/>
</dbReference>